<dbReference type="Proteomes" id="UP000321490">
    <property type="component" value="Unassembled WGS sequence"/>
</dbReference>
<dbReference type="OrthoDB" id="5188909at2"/>
<feature type="transmembrane region" description="Helical" evidence="2">
    <location>
        <begin position="40"/>
        <end position="61"/>
    </location>
</feature>
<evidence type="ECO:0000256" key="1">
    <source>
        <dbReference type="SAM" id="MobiDB-lite"/>
    </source>
</evidence>
<comment type="caution">
    <text evidence="3">The sequence shown here is derived from an EMBL/GenBank/DDBJ whole genome shotgun (WGS) entry which is preliminary data.</text>
</comment>
<reference evidence="3 4" key="1">
    <citation type="submission" date="2019-07" db="EMBL/GenBank/DDBJ databases">
        <title>R&amp;d 2014.</title>
        <authorList>
            <person name="Klenk H.-P."/>
        </authorList>
    </citation>
    <scope>NUCLEOTIDE SEQUENCE [LARGE SCALE GENOMIC DNA]</scope>
    <source>
        <strain evidence="3 4">DSM 45764</strain>
    </source>
</reference>
<protein>
    <submittedName>
        <fullName evidence="3">Uncharacterized protein</fullName>
    </submittedName>
</protein>
<keyword evidence="2" id="KW-0472">Membrane</keyword>
<dbReference type="AlphaFoldDB" id="A0A562INX5"/>
<evidence type="ECO:0000313" key="3">
    <source>
        <dbReference type="EMBL" id="TWH72602.1"/>
    </source>
</evidence>
<proteinExistence type="predicted"/>
<feature type="region of interest" description="Disordered" evidence="1">
    <location>
        <begin position="1"/>
        <end position="23"/>
    </location>
</feature>
<evidence type="ECO:0000313" key="4">
    <source>
        <dbReference type="Proteomes" id="UP000321490"/>
    </source>
</evidence>
<dbReference type="RefSeq" id="WP_153362571.1">
    <property type="nucleotide sequence ID" value="NZ_ML762590.1"/>
</dbReference>
<keyword evidence="2" id="KW-0812">Transmembrane</keyword>
<organism evidence="3 4">
    <name type="scientific">Modestobacter roseus</name>
    <dbReference type="NCBI Taxonomy" id="1181884"/>
    <lineage>
        <taxon>Bacteria</taxon>
        <taxon>Bacillati</taxon>
        <taxon>Actinomycetota</taxon>
        <taxon>Actinomycetes</taxon>
        <taxon>Geodermatophilales</taxon>
        <taxon>Geodermatophilaceae</taxon>
        <taxon>Modestobacter</taxon>
    </lineage>
</organism>
<keyword evidence="4" id="KW-1185">Reference proteome</keyword>
<sequence>MEPTDLHERLHRLADRTSPPPRHDLADAVVTRHRAQRRQAFALTAVAAVVAGVVVVVPSLLSPAERASVATPVVADVPVPAEADVLSGPTRGSLAADTAFVEDVRRLTWTEADDPDAPTAEVDPPLASRRVVFAGEVAGARWALVAGTDPEREDRVAAAWFTGPAGAEAAQLQPTSLLSGTDAASPVALSDAGTGALVVVAAPGDEISLSRRPEVHADGAVSRSFDPVDAPNGVATVVLPPAAGTYDEALRYRVTRDGAEVTTAMPSTHRSVGASAADDVPVTWLRGEPGDRGPVLTGAIDHVLEITGLPAEELEFTVVWRGDVPASTADTARVDLLAATLPSGSVYLEAVLAATSADGTVASTWCATDLRAGGPALSDQVFALRCSAPFLQGTDPIESLVLIGPPAADSARLLDGAGAVLQQVGLVDGVAVLPPSVDVEGVEFLAAGQSVGSTRPLGYNGLEAIAATPGGGN</sequence>
<gene>
    <name evidence="3" type="ORF">JD78_01118</name>
</gene>
<keyword evidence="2" id="KW-1133">Transmembrane helix</keyword>
<evidence type="ECO:0000256" key="2">
    <source>
        <dbReference type="SAM" id="Phobius"/>
    </source>
</evidence>
<accession>A0A562INX5</accession>
<dbReference type="EMBL" id="VLKF01000001">
    <property type="protein sequence ID" value="TWH72602.1"/>
    <property type="molecule type" value="Genomic_DNA"/>
</dbReference>
<name>A0A562INX5_9ACTN</name>